<sequence>MPYPILHLPYGLQQRFRSFATPKERYNLQVAIGFEKNYFGPLQMLANYSEYDDSELTGYCDGLSIISDDGSTRDCKNDDLFVVNGNLKICLKELDYDKSYFDHILLKCSSFQIGGGVVNPAVLHKLPKLCDSKLLTYLEVRDCTPDTTLRLIFDSFSNLDYLDIHSPDYESNWMQDILTFKKLNLTMLTFQSRFEKVFCFEPHELSLLYNNLPPKFFLSLDCAESPKDAVQLVRQKFGSHFKELKSASNNPSRNLEIIIQECSRQHYLYFQIGFRQISL</sequence>
<reference evidence="2" key="2">
    <citation type="submission" date="2020-10" db="UniProtKB">
        <authorList>
            <consortium name="WormBaseParasite"/>
        </authorList>
    </citation>
    <scope>IDENTIFICATION</scope>
</reference>
<reference evidence="1" key="1">
    <citation type="journal article" date="2013" name="Genetics">
        <title>The draft genome and transcriptome of Panagrellus redivivus are shaped by the harsh demands of a free-living lifestyle.</title>
        <authorList>
            <person name="Srinivasan J."/>
            <person name="Dillman A.R."/>
            <person name="Macchietto M.G."/>
            <person name="Heikkinen L."/>
            <person name="Lakso M."/>
            <person name="Fracchia K.M."/>
            <person name="Antoshechkin I."/>
            <person name="Mortazavi A."/>
            <person name="Wong G."/>
            <person name="Sternberg P.W."/>
        </authorList>
    </citation>
    <scope>NUCLEOTIDE SEQUENCE [LARGE SCALE GENOMIC DNA]</scope>
    <source>
        <strain evidence="1">MT8872</strain>
    </source>
</reference>
<organism evidence="1 2">
    <name type="scientific">Panagrellus redivivus</name>
    <name type="common">Microworm</name>
    <dbReference type="NCBI Taxonomy" id="6233"/>
    <lineage>
        <taxon>Eukaryota</taxon>
        <taxon>Metazoa</taxon>
        <taxon>Ecdysozoa</taxon>
        <taxon>Nematoda</taxon>
        <taxon>Chromadorea</taxon>
        <taxon>Rhabditida</taxon>
        <taxon>Tylenchina</taxon>
        <taxon>Panagrolaimomorpha</taxon>
        <taxon>Panagrolaimoidea</taxon>
        <taxon>Panagrolaimidae</taxon>
        <taxon>Panagrellus</taxon>
    </lineage>
</organism>
<evidence type="ECO:0000313" key="2">
    <source>
        <dbReference type="WBParaSite" id="Pan_g17591.t1"/>
    </source>
</evidence>
<name>A0A7E4V7L9_PANRE</name>
<accession>A0A7E4V7L9</accession>
<keyword evidence="1" id="KW-1185">Reference proteome</keyword>
<dbReference type="Proteomes" id="UP000492821">
    <property type="component" value="Unassembled WGS sequence"/>
</dbReference>
<dbReference type="AlphaFoldDB" id="A0A7E4V7L9"/>
<dbReference type="WBParaSite" id="Pan_g17591.t1">
    <property type="protein sequence ID" value="Pan_g17591.t1"/>
    <property type="gene ID" value="Pan_g17591"/>
</dbReference>
<evidence type="ECO:0000313" key="1">
    <source>
        <dbReference type="Proteomes" id="UP000492821"/>
    </source>
</evidence>
<proteinExistence type="predicted"/>
<protein>
    <submittedName>
        <fullName evidence="2">F-box domain-containing protein</fullName>
    </submittedName>
</protein>